<dbReference type="AlphaFoldDB" id="A0A4Y1N171"/>
<dbReference type="EMBL" id="CP025189">
    <property type="protein sequence ID" value="AWV23931.1"/>
    <property type="molecule type" value="Genomic_DNA"/>
</dbReference>
<name>A0A4Y1N171_9PROT</name>
<dbReference type="RefSeq" id="WP_314216274.1">
    <property type="nucleotide sequence ID" value="NZ_CP025189.1"/>
</dbReference>
<protein>
    <submittedName>
        <fullName evidence="1">Uncharacterized protein</fullName>
    </submittedName>
</protein>
<gene>
    <name evidence="1" type="ORF">RADP37_05004</name>
</gene>
<sequence>MDTIVGEPRGLTILQSRGRRLCKTIQADGNIVGYDSVKTVDLHDEPIPDFTALESVLRELQPLWDCCVVRGGIADPQRVRGVRRLVHPDAETGDQPTLVDVPRAWMALDMDGAPAPAGLDLHDLVACGAAARSILPDAFHTAACLVGATAGHSLKPGLRLRLWFFLSRPLAGAEAQRWLRGKPACDPSTLRPAQVIYTAAPIFAGRTDPLPSRLAYLPGEETVQAPPPETLAPPKHTLAPPRRVCAEGGSRYATRALASAALNIASAAVDSRHPTAVSESWGLARLVRSGLLTESEVIRVVDEALQRAGKPKGEGAAIAAWAVKHRQDTGTQPNMEETR</sequence>
<reference evidence="1" key="1">
    <citation type="submission" date="2017-12" db="EMBL/GenBank/DDBJ databases">
        <authorList>
            <person name="Martens C."/>
            <person name="Dahlstrom E."/>
            <person name="Barbian K."/>
            <person name="Sykora L."/>
            <person name="Ricklefs S."/>
            <person name="Bruno D."/>
            <person name="Anzick I."/>
            <person name="Myles I."/>
            <person name="Datta S.K."/>
        </authorList>
    </citation>
    <scope>NUCLEOTIDE SEQUENCE</scope>
    <source>
        <strain evidence="1">AD2</strain>
    </source>
</reference>
<organism evidence="1">
    <name type="scientific">Roseomonas mucosa</name>
    <dbReference type="NCBI Taxonomy" id="207340"/>
    <lineage>
        <taxon>Bacteria</taxon>
        <taxon>Pseudomonadati</taxon>
        <taxon>Pseudomonadota</taxon>
        <taxon>Alphaproteobacteria</taxon>
        <taxon>Acetobacterales</taxon>
        <taxon>Roseomonadaceae</taxon>
        <taxon>Roseomonas</taxon>
    </lineage>
</organism>
<accession>A0A4Y1N171</accession>
<evidence type="ECO:0000313" key="1">
    <source>
        <dbReference type="EMBL" id="AWV23931.1"/>
    </source>
</evidence>
<proteinExistence type="predicted"/>